<name>A0A9E4ZEK9_9EURY</name>
<proteinExistence type="predicted"/>
<dbReference type="InterPro" id="IPR025868">
    <property type="entry name" value="Zn_ribbon_dom_put"/>
</dbReference>
<sequence>MDMKEFEGMVFCQSCGMPLGKDEDFGANADGTKSDEYCLYCYQNGKFTQPDITLEEMIEQTSKAIDKEGVMSLEEAKELSQQNIPKLKRWE</sequence>
<accession>A0A9E4ZEK9</accession>
<dbReference type="Proteomes" id="UP001056766">
    <property type="component" value="Unassembled WGS sequence"/>
</dbReference>
<evidence type="ECO:0000313" key="3">
    <source>
        <dbReference type="Proteomes" id="UP001056766"/>
    </source>
</evidence>
<reference evidence="2" key="2">
    <citation type="submission" date="2021-04" db="EMBL/GenBank/DDBJ databases">
        <authorList>
            <person name="Dong X."/>
        </authorList>
    </citation>
    <scope>NUCLEOTIDE SEQUENCE</scope>
    <source>
        <strain evidence="2">LLY</strain>
    </source>
</reference>
<dbReference type="EMBL" id="JAGSOI010000016">
    <property type="protein sequence ID" value="MCM1986463.1"/>
    <property type="molecule type" value="Genomic_DNA"/>
</dbReference>
<dbReference type="Pfam" id="PF12674">
    <property type="entry name" value="Zn_ribbon_2"/>
    <property type="match status" value="1"/>
</dbReference>
<evidence type="ECO:0000259" key="1">
    <source>
        <dbReference type="Pfam" id="PF12674"/>
    </source>
</evidence>
<dbReference type="RefSeq" id="WP_250867850.1">
    <property type="nucleotide sequence ID" value="NZ_JAGSOI010000016.1"/>
</dbReference>
<gene>
    <name evidence="2" type="ORF">KDK67_05540</name>
</gene>
<comment type="caution">
    <text evidence="2">The sequence shown here is derived from an EMBL/GenBank/DDBJ whole genome shotgun (WGS) entry which is preliminary data.</text>
</comment>
<keyword evidence="3" id="KW-1185">Reference proteome</keyword>
<feature type="domain" description="Putative zinc ribbon" evidence="1">
    <location>
        <begin position="11"/>
        <end position="91"/>
    </location>
</feature>
<reference evidence="2" key="1">
    <citation type="journal article" date="2021" name="mSystems">
        <title>Bacteria and Archaea Synergistically Convert Glycine Betaine to Biogenic Methane in the Formosa Cold Seep of the South China Sea.</title>
        <authorList>
            <person name="Li L."/>
            <person name="Zhang W."/>
            <person name="Zhang S."/>
            <person name="Song L."/>
            <person name="Sun Q."/>
            <person name="Zhang H."/>
            <person name="Xiang H."/>
            <person name="Dong X."/>
        </authorList>
    </citation>
    <scope>NUCLEOTIDE SEQUENCE</scope>
    <source>
        <strain evidence="2">LLY</strain>
    </source>
</reference>
<protein>
    <submittedName>
        <fullName evidence="2">Zinc ribbon domain-containing protein</fullName>
    </submittedName>
</protein>
<evidence type="ECO:0000313" key="2">
    <source>
        <dbReference type="EMBL" id="MCM1986463.1"/>
    </source>
</evidence>
<dbReference type="AlphaFoldDB" id="A0A9E4ZEK9"/>
<organism evidence="2 3">
    <name type="scientific">Methanococcoides seepicolus</name>
    <dbReference type="NCBI Taxonomy" id="2828780"/>
    <lineage>
        <taxon>Archaea</taxon>
        <taxon>Methanobacteriati</taxon>
        <taxon>Methanobacteriota</taxon>
        <taxon>Stenosarchaea group</taxon>
        <taxon>Methanomicrobia</taxon>
        <taxon>Methanosarcinales</taxon>
        <taxon>Methanosarcinaceae</taxon>
        <taxon>Methanococcoides</taxon>
    </lineage>
</organism>